<sequence length="897" mass="96856">MGNSHSEQAEERTEKTPAWQGNVQTVKPKETELPKKTDQTETTCLSSTSTLTHVSCQAKGSVAKSGEASLHPTQANTSPLSQENPVHTRAGATPSALITAPYPSQSTPKPPSREMDQATKTLLTKQRPEVVAPKPQVTQQRPTAEVRASFWSPQTPATSSPPTKQALPPKNIPFKEPGKTAPKSPSIRISHPNGTLVTFDELKGTLKAPDSRISLQLGSDLKVDSSINKSRTKASGNTKSVAVSLHSPSTKPKPGISTKPQTLPTAINTPETPQTASTNLQVRLRRPKTIRRPDGTTVSYHELKTRLPRKNTTSTPSGDPGNCMSTTSAPSGDAGNCKSTISSKECQDTSSSPLKVPPNFVLSKNTVDEIEDRIECVKKQKSLIAPATFLMQTAVKSAVTGFPLSPAFKTVPKVKSTCREAKALKAKISESWYDFSTYDLTTEPAGQTETSRFPASKPDTSPASPAAPVRNTVPIPKNGLFSLGPDMPSTTQNGTEKLSEIQPQTQTKTATDVAQGITKTLTGSTTTSSPLTGGTTTESTLSGSTPISNVEVDNFLSKLSPSSLSRAWAGRKRLKKMRNRITEQTSKILLDESPGEESLKGSPQTPPRPCAPNPAPTKTLSQTCLLIQHPTLINTNQHQGENTSRGQQAIPRPGKQSPQQTQANITEAPGNTKTDYNNFNSFNTKWPRPFSAERMKDDASEPTGRSQKYANEFHHLFGNNIVDSNTTMHFHSRKPRSLTESLGHGVAVRSIDTAYQELAQDVDPTLPKTPPEQSATPPASPPKSRKKQRQAAAQARALARSAGKPSREEDEGQKTEDTLPATPPSPEHPPRPSGRWHPFTVDGTCRRRACCVDGALAPNVTRWLNVNRNYLCEPPWMTTAKLAALLALRDEHGETSQ</sequence>
<gene>
    <name evidence="1" type="ORF">DPEC_G00297240</name>
</gene>
<evidence type="ECO:0000313" key="1">
    <source>
        <dbReference type="EMBL" id="KAJ7990140.1"/>
    </source>
</evidence>
<proteinExistence type="predicted"/>
<comment type="caution">
    <text evidence="1">The sequence shown here is derived from an EMBL/GenBank/DDBJ whole genome shotgun (WGS) entry which is preliminary data.</text>
</comment>
<organism evidence="1 2">
    <name type="scientific">Dallia pectoralis</name>
    <name type="common">Alaska blackfish</name>
    <dbReference type="NCBI Taxonomy" id="75939"/>
    <lineage>
        <taxon>Eukaryota</taxon>
        <taxon>Metazoa</taxon>
        <taxon>Chordata</taxon>
        <taxon>Craniata</taxon>
        <taxon>Vertebrata</taxon>
        <taxon>Euteleostomi</taxon>
        <taxon>Actinopterygii</taxon>
        <taxon>Neopterygii</taxon>
        <taxon>Teleostei</taxon>
        <taxon>Protacanthopterygii</taxon>
        <taxon>Esociformes</taxon>
        <taxon>Umbridae</taxon>
        <taxon>Dallia</taxon>
    </lineage>
</organism>
<accession>A0ACC2FFT7</accession>
<dbReference type="Proteomes" id="UP001157502">
    <property type="component" value="Chromosome 28"/>
</dbReference>
<name>A0ACC2FFT7_DALPE</name>
<evidence type="ECO:0000313" key="2">
    <source>
        <dbReference type="Proteomes" id="UP001157502"/>
    </source>
</evidence>
<reference evidence="1" key="1">
    <citation type="submission" date="2021-05" db="EMBL/GenBank/DDBJ databases">
        <authorList>
            <person name="Pan Q."/>
            <person name="Jouanno E."/>
            <person name="Zahm M."/>
            <person name="Klopp C."/>
            <person name="Cabau C."/>
            <person name="Louis A."/>
            <person name="Berthelot C."/>
            <person name="Parey E."/>
            <person name="Roest Crollius H."/>
            <person name="Montfort J."/>
            <person name="Robinson-Rechavi M."/>
            <person name="Bouchez O."/>
            <person name="Lampietro C."/>
            <person name="Lopez Roques C."/>
            <person name="Donnadieu C."/>
            <person name="Postlethwait J."/>
            <person name="Bobe J."/>
            <person name="Dillon D."/>
            <person name="Chandos A."/>
            <person name="von Hippel F."/>
            <person name="Guiguen Y."/>
        </authorList>
    </citation>
    <scope>NUCLEOTIDE SEQUENCE</scope>
    <source>
        <strain evidence="1">YG-Jan2019</strain>
    </source>
</reference>
<dbReference type="EMBL" id="CM055755">
    <property type="protein sequence ID" value="KAJ7990140.1"/>
    <property type="molecule type" value="Genomic_DNA"/>
</dbReference>
<keyword evidence="2" id="KW-1185">Reference proteome</keyword>
<protein>
    <submittedName>
        <fullName evidence="1">Uncharacterized protein</fullName>
    </submittedName>
</protein>